<comment type="caution">
    <text evidence="4">The sequence shown here is derived from an EMBL/GenBank/DDBJ whole genome shotgun (WGS) entry which is preliminary data.</text>
</comment>
<dbReference type="PANTHER" id="PTHR45710">
    <property type="entry name" value="C-TYPE LECTIN DOMAIN-CONTAINING PROTEIN 180"/>
    <property type="match status" value="1"/>
</dbReference>
<dbReference type="SUPFAM" id="SSF56436">
    <property type="entry name" value="C-type lectin-like"/>
    <property type="match status" value="1"/>
</dbReference>
<dbReference type="PANTHER" id="PTHR45710:SF26">
    <property type="entry name" value="RH26557P"/>
    <property type="match status" value="1"/>
</dbReference>
<dbReference type="InterPro" id="IPR016186">
    <property type="entry name" value="C-type_lectin-like/link_sf"/>
</dbReference>
<reference evidence="4 5" key="1">
    <citation type="submission" date="2021-06" db="EMBL/GenBank/DDBJ databases">
        <authorList>
            <person name="Palmer J.M."/>
        </authorList>
    </citation>
    <scope>NUCLEOTIDE SEQUENCE [LARGE SCALE GENOMIC DNA]</scope>
    <source>
        <strain evidence="4 5">MEX-2019</strain>
        <tissue evidence="4">Muscle</tissue>
    </source>
</reference>
<comment type="subcellular location">
    <subcellularLocation>
        <location evidence="1">Cell membrane</location>
        <topology evidence="1">Single-pass type II membrane protein</topology>
    </subcellularLocation>
</comment>
<evidence type="ECO:0000259" key="3">
    <source>
        <dbReference type="PROSITE" id="PS50041"/>
    </source>
</evidence>
<gene>
    <name evidence="4" type="ORF">CRENBAI_009079</name>
</gene>
<sequence length="289" mass="34263">MGEEVNYVSVMFKTNGVSTHVESEKSSHTEIIYDEVKTQEKGLETRLIITDQEEKRAQFYTLFCSVLGMICFILVLAIIILSVYFTYELRRQSSILTKKNLKLQAVKAALERRTAELYQNRNRLNWTIGVILQYDNFPVTEHCPHKECKPCLDDWVLFQSNCYLFTKHESSYSWRTWEQSREFCNKKNAELVVIDSQEEQQFINNNMTKYHEDEQHGYWIGLKKYTKDTWTWVDGRNVSLTYWSTEEPGYKVACGLSNPHINHLSNWVKKSCTMKNRWICETRMLIRLD</sequence>
<evidence type="ECO:0000256" key="1">
    <source>
        <dbReference type="ARBA" id="ARBA00004401"/>
    </source>
</evidence>
<protein>
    <recommendedName>
        <fullName evidence="3">C-type lectin domain-containing protein</fullName>
    </recommendedName>
</protein>
<keyword evidence="2" id="KW-0812">Transmembrane</keyword>
<dbReference type="AlphaFoldDB" id="A0AAV9RUV6"/>
<feature type="transmembrane region" description="Helical" evidence="2">
    <location>
        <begin position="59"/>
        <end position="87"/>
    </location>
</feature>
<dbReference type="InterPro" id="IPR016187">
    <property type="entry name" value="CTDL_fold"/>
</dbReference>
<dbReference type="PROSITE" id="PS50041">
    <property type="entry name" value="C_TYPE_LECTIN_2"/>
    <property type="match status" value="1"/>
</dbReference>
<evidence type="ECO:0000313" key="5">
    <source>
        <dbReference type="Proteomes" id="UP001311232"/>
    </source>
</evidence>
<dbReference type="Proteomes" id="UP001311232">
    <property type="component" value="Unassembled WGS sequence"/>
</dbReference>
<dbReference type="InterPro" id="IPR001304">
    <property type="entry name" value="C-type_lectin-like"/>
</dbReference>
<feature type="domain" description="C-type lectin" evidence="3">
    <location>
        <begin position="158"/>
        <end position="281"/>
    </location>
</feature>
<dbReference type="Pfam" id="PF00059">
    <property type="entry name" value="Lectin_C"/>
    <property type="match status" value="1"/>
</dbReference>
<name>A0AAV9RUV6_9TELE</name>
<dbReference type="GO" id="GO:0005886">
    <property type="term" value="C:plasma membrane"/>
    <property type="evidence" value="ECO:0007669"/>
    <property type="project" value="UniProtKB-SubCell"/>
</dbReference>
<keyword evidence="5" id="KW-1185">Reference proteome</keyword>
<proteinExistence type="predicted"/>
<dbReference type="Gene3D" id="3.10.100.10">
    <property type="entry name" value="Mannose-Binding Protein A, subunit A"/>
    <property type="match status" value="1"/>
</dbReference>
<evidence type="ECO:0000256" key="2">
    <source>
        <dbReference type="SAM" id="Phobius"/>
    </source>
</evidence>
<dbReference type="InterPro" id="IPR050828">
    <property type="entry name" value="C-type_lectin/matrix_domain"/>
</dbReference>
<keyword evidence="2" id="KW-1133">Transmembrane helix</keyword>
<dbReference type="EMBL" id="JAHHUM010001334">
    <property type="protein sequence ID" value="KAK5612670.1"/>
    <property type="molecule type" value="Genomic_DNA"/>
</dbReference>
<organism evidence="4 5">
    <name type="scientific">Crenichthys baileyi</name>
    <name type="common">White River springfish</name>
    <dbReference type="NCBI Taxonomy" id="28760"/>
    <lineage>
        <taxon>Eukaryota</taxon>
        <taxon>Metazoa</taxon>
        <taxon>Chordata</taxon>
        <taxon>Craniata</taxon>
        <taxon>Vertebrata</taxon>
        <taxon>Euteleostomi</taxon>
        <taxon>Actinopterygii</taxon>
        <taxon>Neopterygii</taxon>
        <taxon>Teleostei</taxon>
        <taxon>Neoteleostei</taxon>
        <taxon>Acanthomorphata</taxon>
        <taxon>Ovalentaria</taxon>
        <taxon>Atherinomorphae</taxon>
        <taxon>Cyprinodontiformes</taxon>
        <taxon>Goodeidae</taxon>
        <taxon>Crenichthys</taxon>
    </lineage>
</organism>
<dbReference type="SMART" id="SM00034">
    <property type="entry name" value="CLECT"/>
    <property type="match status" value="1"/>
</dbReference>
<keyword evidence="2" id="KW-0472">Membrane</keyword>
<evidence type="ECO:0000313" key="4">
    <source>
        <dbReference type="EMBL" id="KAK5612670.1"/>
    </source>
</evidence>
<accession>A0AAV9RUV6</accession>